<dbReference type="OrthoDB" id="9803176at2"/>
<protein>
    <recommendedName>
        <fullName evidence="2">Scaffold protein FimL second domain-containing protein</fullName>
    </recommendedName>
</protein>
<accession>A0A1M6ST04</accession>
<dbReference type="SUPFAM" id="SSF47226">
    <property type="entry name" value="Histidine-containing phosphotransfer domain, HPT domain"/>
    <property type="match status" value="2"/>
</dbReference>
<evidence type="ECO:0000259" key="2">
    <source>
        <dbReference type="Pfam" id="PF26379"/>
    </source>
</evidence>
<keyword evidence="1" id="KW-0175">Coiled coil</keyword>
<dbReference type="Proteomes" id="UP000184497">
    <property type="component" value="Unassembled WGS sequence"/>
</dbReference>
<evidence type="ECO:0000313" key="4">
    <source>
        <dbReference type="Proteomes" id="UP000184497"/>
    </source>
</evidence>
<organism evidence="3 4">
    <name type="scientific">Marinobacter antarcticus</name>
    <dbReference type="NCBI Taxonomy" id="564117"/>
    <lineage>
        <taxon>Bacteria</taxon>
        <taxon>Pseudomonadati</taxon>
        <taxon>Pseudomonadota</taxon>
        <taxon>Gammaproteobacteria</taxon>
        <taxon>Pseudomonadales</taxon>
        <taxon>Marinobacteraceae</taxon>
        <taxon>Marinobacter</taxon>
    </lineage>
</organism>
<dbReference type="GO" id="GO:0000160">
    <property type="term" value="P:phosphorelay signal transduction system"/>
    <property type="evidence" value="ECO:0007669"/>
    <property type="project" value="InterPro"/>
</dbReference>
<evidence type="ECO:0000313" key="3">
    <source>
        <dbReference type="EMBL" id="SHK47786.1"/>
    </source>
</evidence>
<gene>
    <name evidence="3" type="ORF">SAMN05216369_2232</name>
</gene>
<keyword evidence="4" id="KW-1185">Reference proteome</keyword>
<name>A0A1M6ST04_9GAMM</name>
<proteinExistence type="predicted"/>
<feature type="domain" description="Scaffold protein FimL second" evidence="2">
    <location>
        <begin position="168"/>
        <end position="305"/>
    </location>
</feature>
<dbReference type="STRING" id="564117.SAMN05216369_2232"/>
<dbReference type="InterPro" id="IPR036641">
    <property type="entry name" value="HPT_dom_sf"/>
</dbReference>
<dbReference type="InterPro" id="IPR058661">
    <property type="entry name" value="FimL_2nd"/>
</dbReference>
<dbReference type="Pfam" id="PF26379">
    <property type="entry name" value="FimL_2nd"/>
    <property type="match status" value="1"/>
</dbReference>
<dbReference type="EMBL" id="FRAQ01000001">
    <property type="protein sequence ID" value="SHK47786.1"/>
    <property type="molecule type" value="Genomic_DNA"/>
</dbReference>
<feature type="coiled-coil region" evidence="1">
    <location>
        <begin position="321"/>
        <end position="348"/>
    </location>
</feature>
<sequence>MVQSSLATKSQSFDLVKSEIEQTIKQAESSLERFQENRESGEDLQNCLDFLNQLRGIFILVELRGGTLLCQEAVTMANDVPVGANDDKNILLTTLSNALFILRRYVEYYQQQREDHPELLLPVINELREARREKPYPESRFFEVDLDVKDRPDFSDGLSVPVFEGNEAEYEIVARRMRLTYQVALLGLLQNRNPVVSQKLIGRSARGFVRLCQGAPMGQMWCLVAIAADTMLDRAMPFTKARKRMFMRIEKYAREVVYVGKVATTKDAPDSLIRDLVYLLYRSGSGNPEVTRVLSAFQLTPAEFPDSILEAHARRLYGPGSDVLKSLSEALQDELNQLKDKLDIIERGIEPDLAELSSIADALERLGNTLAMLDLNRLAAIARQEAVRLREWEAESRLPGEEELFRLADSVLGIEDAVMQIVSRGITSETDSLAGNERSREESVYLQEAVYVVADEARSALTLAKRAITAFVESDYDRLHLANLPATLHSIWGGLKMVNDSGAAHVLERVAASIQERLLDAREAPETQVLEALADALTSLEYYIEGIGKREESNADLLRLAETSLDDVGL</sequence>
<evidence type="ECO:0000256" key="1">
    <source>
        <dbReference type="SAM" id="Coils"/>
    </source>
</evidence>
<reference evidence="4" key="1">
    <citation type="submission" date="2016-11" db="EMBL/GenBank/DDBJ databases">
        <authorList>
            <person name="Varghese N."/>
            <person name="Submissions S."/>
        </authorList>
    </citation>
    <scope>NUCLEOTIDE SEQUENCE [LARGE SCALE GENOMIC DNA]</scope>
    <source>
        <strain evidence="4">CGMCC 1.10835</strain>
    </source>
</reference>
<feature type="coiled-coil region" evidence="1">
    <location>
        <begin position="17"/>
        <end position="44"/>
    </location>
</feature>
<dbReference type="RefSeq" id="WP_072797333.1">
    <property type="nucleotide sequence ID" value="NZ_FRAQ01000001.1"/>
</dbReference>
<dbReference type="AlphaFoldDB" id="A0A1M6ST04"/>